<evidence type="ECO:0000313" key="2">
    <source>
        <dbReference type="Proteomes" id="UP000297646"/>
    </source>
</evidence>
<dbReference type="EMBL" id="PVSN01000042">
    <property type="protein sequence ID" value="TGE72363.1"/>
    <property type="molecule type" value="Genomic_DNA"/>
</dbReference>
<dbReference type="AlphaFoldDB" id="A0A4Z0RW08"/>
<evidence type="ECO:0000313" key="1">
    <source>
        <dbReference type="EMBL" id="TGE72363.1"/>
    </source>
</evidence>
<comment type="caution">
    <text evidence="1">The sequence shown here is derived from an EMBL/GenBank/DDBJ whole genome shotgun (WGS) entry which is preliminary data.</text>
</comment>
<dbReference type="Gene3D" id="3.40.50.2000">
    <property type="entry name" value="Glycogen Phosphorylase B"/>
    <property type="match status" value="1"/>
</dbReference>
<accession>A0A4Z0RW08</accession>
<protein>
    <submittedName>
        <fullName evidence="1">Uncharacterized protein</fullName>
    </submittedName>
</protein>
<sequence>MYQKASICVLAFFGEKRMNYLFIKRNISGRQSGLSLAVNERLGIFNGLGVHAHILTLDFDVRMFDYIKENNGVTNSDVINMYVELTGVDFVKQKISVVNMETDDGTLIQKNYFDEKGQLRITDPDYSSRQTKNR</sequence>
<dbReference type="Proteomes" id="UP000297646">
    <property type="component" value="Unassembled WGS sequence"/>
</dbReference>
<organism evidence="1 2">
    <name type="scientific">Weissella confusa</name>
    <name type="common">Lactobacillus confusus</name>
    <dbReference type="NCBI Taxonomy" id="1583"/>
    <lineage>
        <taxon>Bacteria</taxon>
        <taxon>Bacillati</taxon>
        <taxon>Bacillota</taxon>
        <taxon>Bacilli</taxon>
        <taxon>Lactobacillales</taxon>
        <taxon>Lactobacillaceae</taxon>
        <taxon>Weissella</taxon>
    </lineage>
</organism>
<reference evidence="1 2" key="1">
    <citation type="submission" date="2018-03" db="EMBL/GenBank/DDBJ databases">
        <title>Genome sequencing of Weissella confusa isolates.</title>
        <authorList>
            <person name="Kajala I."/>
            <person name="Baruah R."/>
            <person name="Bergsveinson J."/>
            <person name="Juvonen R."/>
            <person name="Ziola B."/>
        </authorList>
    </citation>
    <scope>NUCLEOTIDE SEQUENCE [LARGE SCALE GENOMIC DNA]</scope>
    <source>
        <strain evidence="1 2">VTT E-062653</strain>
    </source>
</reference>
<gene>
    <name evidence="1" type="ORF">C6P11_06355</name>
</gene>
<name>A0A4Z0RW08_WEICO</name>
<proteinExistence type="predicted"/>
<dbReference type="RefSeq" id="WP_135519614.1">
    <property type="nucleotide sequence ID" value="NZ_PVSN01000042.1"/>
</dbReference>